<comment type="catalytic activity">
    <reaction evidence="7">
        <text>diphthine methyl ester-[translation elongation factor 2] + H2O = diphthine-[translation elongation factor 2] + methanol + H(+)</text>
        <dbReference type="Rhea" id="RHEA:42656"/>
        <dbReference type="Rhea" id="RHEA-COMP:10172"/>
        <dbReference type="Rhea" id="RHEA-COMP:10173"/>
        <dbReference type="ChEBI" id="CHEBI:15377"/>
        <dbReference type="ChEBI" id="CHEBI:15378"/>
        <dbReference type="ChEBI" id="CHEBI:17790"/>
        <dbReference type="ChEBI" id="CHEBI:79005"/>
        <dbReference type="ChEBI" id="CHEBI:82696"/>
        <dbReference type="EC" id="3.1.1.97"/>
    </reaction>
</comment>
<evidence type="ECO:0000256" key="2">
    <source>
        <dbReference type="ARBA" id="ARBA00022574"/>
    </source>
</evidence>
<gene>
    <name evidence="8" type="ORF">L203_105711</name>
</gene>
<dbReference type="InterPro" id="IPR052415">
    <property type="entry name" value="Diphthine_MTase"/>
</dbReference>
<dbReference type="GO" id="GO:0061685">
    <property type="term" value="F:diphthine methylesterase activity"/>
    <property type="evidence" value="ECO:0007669"/>
    <property type="project" value="UniProtKB-EC"/>
</dbReference>
<dbReference type="InterPro" id="IPR001680">
    <property type="entry name" value="WD40_rpt"/>
</dbReference>
<keyword evidence="9" id="KW-1185">Reference proteome</keyword>
<dbReference type="SMART" id="SM00320">
    <property type="entry name" value="WD40"/>
    <property type="match status" value="5"/>
</dbReference>
<dbReference type="GO" id="GO:0017183">
    <property type="term" value="P:protein histidyl modification to diphthamide"/>
    <property type="evidence" value="ECO:0007669"/>
    <property type="project" value="TreeGrafter"/>
</dbReference>
<reference evidence="8" key="3">
    <citation type="submission" date="2024-01" db="EMBL/GenBank/DDBJ databases">
        <authorList>
            <person name="Coelho M.A."/>
            <person name="David-Palma M."/>
            <person name="Shea T."/>
            <person name="Sun S."/>
            <person name="Cuomo C.A."/>
            <person name="Heitman J."/>
        </authorList>
    </citation>
    <scope>NUCLEOTIDE SEQUENCE</scope>
    <source>
        <strain evidence="8">CBS 7841</strain>
    </source>
</reference>
<accession>A0AAJ8M2U2</accession>
<dbReference type="KEGG" id="cdep:91089920"/>
<comment type="similarity">
    <text evidence="5">Belongs to the DPH7 family.</text>
</comment>
<evidence type="ECO:0000313" key="8">
    <source>
        <dbReference type="EMBL" id="WVN90475.1"/>
    </source>
</evidence>
<comment type="pathway">
    <text evidence="1">Protein modification; peptidyl-diphthamide biosynthesis.</text>
</comment>
<organism evidence="8 9">
    <name type="scientific">Cryptococcus depauperatus CBS 7841</name>
    <dbReference type="NCBI Taxonomy" id="1295531"/>
    <lineage>
        <taxon>Eukaryota</taxon>
        <taxon>Fungi</taxon>
        <taxon>Dikarya</taxon>
        <taxon>Basidiomycota</taxon>
        <taxon>Agaricomycotina</taxon>
        <taxon>Tremellomycetes</taxon>
        <taxon>Tremellales</taxon>
        <taxon>Cryptococcaceae</taxon>
        <taxon>Cryptococcus</taxon>
    </lineage>
</organism>
<evidence type="ECO:0000313" key="9">
    <source>
        <dbReference type="Proteomes" id="UP000094043"/>
    </source>
</evidence>
<evidence type="ECO:0000256" key="3">
    <source>
        <dbReference type="ARBA" id="ARBA00022737"/>
    </source>
</evidence>
<dbReference type="InterPro" id="IPR015943">
    <property type="entry name" value="WD40/YVTN_repeat-like_dom_sf"/>
</dbReference>
<dbReference type="PANTHER" id="PTHR46042">
    <property type="entry name" value="DIPHTHINE METHYLTRANSFERASE"/>
    <property type="match status" value="1"/>
</dbReference>
<dbReference type="PANTHER" id="PTHR46042:SF1">
    <property type="entry name" value="DIPHTHINE METHYLTRANSFERASE"/>
    <property type="match status" value="1"/>
</dbReference>
<dbReference type="GO" id="GO:0005737">
    <property type="term" value="C:cytoplasm"/>
    <property type="evidence" value="ECO:0007669"/>
    <property type="project" value="TreeGrafter"/>
</dbReference>
<evidence type="ECO:0000256" key="7">
    <source>
        <dbReference type="ARBA" id="ARBA00047551"/>
    </source>
</evidence>
<dbReference type="Proteomes" id="UP000094043">
    <property type="component" value="Chromosome 7"/>
</dbReference>
<sequence length="370" mass="41719">MASIKATSLAQVDTLYSADSIEFCPFEGFKDLFVCGTYQIVEPETKTLDEASHPDEEVQTPRKTQRVGRLLLFQVHDEQLLEEIQRIETSAILDTKWSPYLEQGPRLAAADAKGRITIYELNVKTRQLEEIQRIDVEEESTLCLSLDFSHQLHPSVPPSIITSISNGSLAYLTPSPTGHEIVSAWRAHDFEPWITAFDLQDPMTIWSGGDDCKLKRWDLRQTRIPTFVNKNFEAGVTTITPSPHTAHLLAVGSYDENLRLFDTRSTRQPLLTIPIGGGIWRTRFHPDHKRAGDVLIACMHDGFKIIQLSRAISNGSWENEESKTGNIVKSFDQHSSLAYGADWCKLPLKDGQSLVATCSFYDHALHLWRG</sequence>
<keyword evidence="4" id="KW-0378">Hydrolase</keyword>
<reference evidence="8" key="1">
    <citation type="submission" date="2016-06" db="EMBL/GenBank/DDBJ databases">
        <authorList>
            <person name="Cuomo C."/>
            <person name="Litvintseva A."/>
            <person name="Heitman J."/>
            <person name="Chen Y."/>
            <person name="Sun S."/>
            <person name="Springer D."/>
            <person name="Dromer F."/>
            <person name="Young S."/>
            <person name="Zeng Q."/>
            <person name="Chapman S."/>
            <person name="Gujja S."/>
            <person name="Saif S."/>
            <person name="Birren B."/>
        </authorList>
    </citation>
    <scope>NUCLEOTIDE SEQUENCE</scope>
    <source>
        <strain evidence="8">CBS 7841</strain>
    </source>
</reference>
<name>A0AAJ8M2U2_9TREE</name>
<dbReference type="RefSeq" id="XP_066071175.1">
    <property type="nucleotide sequence ID" value="XM_066215078.1"/>
</dbReference>
<evidence type="ECO:0000256" key="1">
    <source>
        <dbReference type="ARBA" id="ARBA00005156"/>
    </source>
</evidence>
<dbReference type="AlphaFoldDB" id="A0AAJ8M2U2"/>
<dbReference type="GeneID" id="91089920"/>
<dbReference type="EMBL" id="CP143790">
    <property type="protein sequence ID" value="WVN90475.1"/>
    <property type="molecule type" value="Genomic_DNA"/>
</dbReference>
<evidence type="ECO:0000256" key="5">
    <source>
        <dbReference type="ARBA" id="ARBA00038092"/>
    </source>
</evidence>
<evidence type="ECO:0000256" key="4">
    <source>
        <dbReference type="ARBA" id="ARBA00022801"/>
    </source>
</evidence>
<dbReference type="EC" id="3.1.1.97" evidence="6"/>
<protein>
    <recommendedName>
        <fullName evidence="6">methylated diphthine methylhydrolase</fullName>
        <ecNumber evidence="6">3.1.1.97</ecNumber>
    </recommendedName>
</protein>
<keyword evidence="3" id="KW-0677">Repeat</keyword>
<evidence type="ECO:0000256" key="6">
    <source>
        <dbReference type="ARBA" id="ARBA00039131"/>
    </source>
</evidence>
<dbReference type="Gene3D" id="2.130.10.10">
    <property type="entry name" value="YVTN repeat-like/Quinoprotein amine dehydrogenase"/>
    <property type="match status" value="1"/>
</dbReference>
<keyword evidence="2" id="KW-0853">WD repeat</keyword>
<reference evidence="8" key="2">
    <citation type="journal article" date="2022" name="Elife">
        <title>Obligate sexual reproduction of a homothallic fungus closely related to the Cryptococcus pathogenic species complex.</title>
        <authorList>
            <person name="Passer A.R."/>
            <person name="Clancey S.A."/>
            <person name="Shea T."/>
            <person name="David-Palma M."/>
            <person name="Averette A.F."/>
            <person name="Boekhout T."/>
            <person name="Porcel B.M."/>
            <person name="Nowrousian M."/>
            <person name="Cuomo C.A."/>
            <person name="Sun S."/>
            <person name="Heitman J."/>
            <person name="Coelho M.A."/>
        </authorList>
    </citation>
    <scope>NUCLEOTIDE SEQUENCE</scope>
    <source>
        <strain evidence="8">CBS 7841</strain>
    </source>
</reference>
<proteinExistence type="inferred from homology"/>
<dbReference type="InterPro" id="IPR036322">
    <property type="entry name" value="WD40_repeat_dom_sf"/>
</dbReference>
<dbReference type="SUPFAM" id="SSF50978">
    <property type="entry name" value="WD40 repeat-like"/>
    <property type="match status" value="1"/>
</dbReference>